<dbReference type="PIRSF" id="PIRSF039012">
    <property type="entry name" value="ASP"/>
    <property type="match status" value="1"/>
</dbReference>
<dbReference type="SUPFAM" id="SSF53187">
    <property type="entry name" value="Zn-dependent exopeptidases"/>
    <property type="match status" value="1"/>
</dbReference>
<comment type="cofactor">
    <cofactor evidence="1">
        <name>Zn(2+)</name>
        <dbReference type="ChEBI" id="CHEBI:29105"/>
    </cofactor>
</comment>
<dbReference type="STRING" id="683124.SAMN05444337_0886"/>
<accession>A0A1M6E9X5</accession>
<keyword evidence="4" id="KW-0862">Zinc</keyword>
<sequence>MNNKDKRIVFFIGYFYIFGNMNEIRPLHLFGETILPGESRTISMEIAKLHTMNKLKIPIIIERSRVAGPTVLFSAGLHGDEINGTETVRQIITKKLNKPKKGTIICIPIINIFGFVNQTREFPDKRDLNRVFPGSKTGSLASRFAYYIVKEILPNINYVIDFHAGGAQRFNAPQIRIEQGNLELKELAEVFHAPFTLYSKNISGSFRSTCDKLGVKMLLFEGGKSLDLNEDITNEALQGSKRFLEHLGMLNPKKKASEPPHTSIYIEKSNWIRAKYSGMFHGVAQIGSFVKKGELLATISDPYGKVEHKVKSPNEGYLINVNHAPFVYQGDAIFHITTHLES</sequence>
<dbReference type="InterPro" id="IPR053138">
    <property type="entry name" value="N-alpha-Ac-DABA_deacetylase"/>
</dbReference>
<protein>
    <recommendedName>
        <fullName evidence="5">Succinylglutamate desuccinylase/Aspartoacylase catalytic domain-containing protein</fullName>
    </recommendedName>
</protein>
<evidence type="ECO:0000313" key="6">
    <source>
        <dbReference type="EMBL" id="SHI82150.1"/>
    </source>
</evidence>
<keyword evidence="2" id="KW-0479">Metal-binding</keyword>
<dbReference type="PANTHER" id="PTHR37326">
    <property type="entry name" value="BLL3975 PROTEIN"/>
    <property type="match status" value="1"/>
</dbReference>
<proteinExistence type="predicted"/>
<dbReference type="Proteomes" id="UP000184232">
    <property type="component" value="Unassembled WGS sequence"/>
</dbReference>
<evidence type="ECO:0000256" key="1">
    <source>
        <dbReference type="ARBA" id="ARBA00001947"/>
    </source>
</evidence>
<evidence type="ECO:0000256" key="3">
    <source>
        <dbReference type="ARBA" id="ARBA00022801"/>
    </source>
</evidence>
<dbReference type="Gene3D" id="3.40.630.10">
    <property type="entry name" value="Zn peptidases"/>
    <property type="match status" value="1"/>
</dbReference>
<name>A0A1M6E9X5_9FLAO</name>
<organism evidence="6 7">
    <name type="scientific">Flavobacterium haoranii</name>
    <dbReference type="NCBI Taxonomy" id="683124"/>
    <lineage>
        <taxon>Bacteria</taxon>
        <taxon>Pseudomonadati</taxon>
        <taxon>Bacteroidota</taxon>
        <taxon>Flavobacteriia</taxon>
        <taxon>Flavobacteriales</taxon>
        <taxon>Flavobacteriaceae</taxon>
        <taxon>Flavobacterium</taxon>
    </lineage>
</organism>
<keyword evidence="7" id="KW-1185">Reference proteome</keyword>
<keyword evidence="3" id="KW-0378">Hydrolase</keyword>
<evidence type="ECO:0000256" key="4">
    <source>
        <dbReference type="ARBA" id="ARBA00022833"/>
    </source>
</evidence>
<gene>
    <name evidence="6" type="ORF">SAMN05444337_0886</name>
</gene>
<dbReference type="InterPro" id="IPR055438">
    <property type="entry name" value="AstE_AspA_cat"/>
</dbReference>
<evidence type="ECO:0000313" key="7">
    <source>
        <dbReference type="Proteomes" id="UP000184232"/>
    </source>
</evidence>
<dbReference type="EMBL" id="FQZH01000001">
    <property type="protein sequence ID" value="SHI82150.1"/>
    <property type="molecule type" value="Genomic_DNA"/>
</dbReference>
<reference evidence="7" key="1">
    <citation type="submission" date="2016-11" db="EMBL/GenBank/DDBJ databases">
        <authorList>
            <person name="Varghese N."/>
            <person name="Submissions S."/>
        </authorList>
    </citation>
    <scope>NUCLEOTIDE SEQUENCE [LARGE SCALE GENOMIC DNA]</scope>
    <source>
        <strain evidence="7">DSM 22807</strain>
    </source>
</reference>
<evidence type="ECO:0000259" key="5">
    <source>
        <dbReference type="Pfam" id="PF24827"/>
    </source>
</evidence>
<dbReference type="GO" id="GO:0016788">
    <property type="term" value="F:hydrolase activity, acting on ester bonds"/>
    <property type="evidence" value="ECO:0007669"/>
    <property type="project" value="InterPro"/>
</dbReference>
<dbReference type="GO" id="GO:0016811">
    <property type="term" value="F:hydrolase activity, acting on carbon-nitrogen (but not peptide) bonds, in linear amides"/>
    <property type="evidence" value="ECO:0007669"/>
    <property type="project" value="InterPro"/>
</dbReference>
<dbReference type="Pfam" id="PF24827">
    <property type="entry name" value="AstE_AspA_cat"/>
    <property type="match status" value="1"/>
</dbReference>
<dbReference type="GO" id="GO:0046872">
    <property type="term" value="F:metal ion binding"/>
    <property type="evidence" value="ECO:0007669"/>
    <property type="project" value="UniProtKB-KW"/>
</dbReference>
<dbReference type="PANTHER" id="PTHR37326:SF2">
    <property type="entry name" value="SUCCINYLGLUTAMATE DESUCCINYLASE_ASPARTOACYLASE FAMILY PROTEIN"/>
    <property type="match status" value="1"/>
</dbReference>
<feature type="domain" description="Succinylglutamate desuccinylase/Aspartoacylase catalytic" evidence="5">
    <location>
        <begin position="67"/>
        <end position="247"/>
    </location>
</feature>
<dbReference type="InterPro" id="IPR043795">
    <property type="entry name" value="N-alpha-Ac-DABA-like"/>
</dbReference>
<dbReference type="AlphaFoldDB" id="A0A1M6E9X5"/>
<dbReference type="CDD" id="cd06251">
    <property type="entry name" value="M14_ASTE_ASPA-like"/>
    <property type="match status" value="1"/>
</dbReference>
<evidence type="ECO:0000256" key="2">
    <source>
        <dbReference type="ARBA" id="ARBA00022723"/>
    </source>
</evidence>